<organism evidence="1 2">
    <name type="scientific">Trichonephila clavipes</name>
    <name type="common">Golden silk orbweaver</name>
    <name type="synonym">Nephila clavipes</name>
    <dbReference type="NCBI Taxonomy" id="2585209"/>
    <lineage>
        <taxon>Eukaryota</taxon>
        <taxon>Metazoa</taxon>
        <taxon>Ecdysozoa</taxon>
        <taxon>Arthropoda</taxon>
        <taxon>Chelicerata</taxon>
        <taxon>Arachnida</taxon>
        <taxon>Araneae</taxon>
        <taxon>Araneomorphae</taxon>
        <taxon>Entelegynae</taxon>
        <taxon>Araneoidea</taxon>
        <taxon>Nephilidae</taxon>
        <taxon>Trichonephila</taxon>
    </lineage>
</organism>
<protein>
    <submittedName>
        <fullName evidence="1">Uncharacterized protein</fullName>
    </submittedName>
</protein>
<evidence type="ECO:0000313" key="1">
    <source>
        <dbReference type="EMBL" id="GFY18139.1"/>
    </source>
</evidence>
<evidence type="ECO:0000313" key="2">
    <source>
        <dbReference type="Proteomes" id="UP000887159"/>
    </source>
</evidence>
<dbReference type="EMBL" id="BMAU01021348">
    <property type="protein sequence ID" value="GFY18139.1"/>
    <property type="molecule type" value="Genomic_DNA"/>
</dbReference>
<reference evidence="1" key="1">
    <citation type="submission" date="2020-08" db="EMBL/GenBank/DDBJ databases">
        <title>Multicomponent nature underlies the extraordinary mechanical properties of spider dragline silk.</title>
        <authorList>
            <person name="Kono N."/>
            <person name="Nakamura H."/>
            <person name="Mori M."/>
            <person name="Yoshida Y."/>
            <person name="Ohtoshi R."/>
            <person name="Malay A.D."/>
            <person name="Moran D.A.P."/>
            <person name="Tomita M."/>
            <person name="Numata K."/>
            <person name="Arakawa K."/>
        </authorList>
    </citation>
    <scope>NUCLEOTIDE SEQUENCE</scope>
</reference>
<name>A0A8X6VLX4_TRICX</name>
<comment type="caution">
    <text evidence="1">The sequence shown here is derived from an EMBL/GenBank/DDBJ whole genome shotgun (WGS) entry which is preliminary data.</text>
</comment>
<dbReference type="AlphaFoldDB" id="A0A8X6VLX4"/>
<gene>
    <name evidence="1" type="ORF">TNCV_2045471</name>
</gene>
<keyword evidence="2" id="KW-1185">Reference proteome</keyword>
<dbReference type="Proteomes" id="UP000887159">
    <property type="component" value="Unassembled WGS sequence"/>
</dbReference>
<accession>A0A8X6VLX4</accession>
<sequence>MPPDLQCQIKAHETHYGKELDCTPVVSCSFEHHTSDSTMWLVSTPILRKTLWRWSSAPHLFSPSNDLTRGLAAQLLFRYIGKSGEIANGIKEVVDLARQINLEVHRICLQELLDSHNRKQTIAELIELHEQQQDIEELGIFRPSSIKRLNDV</sequence>
<proteinExistence type="predicted"/>